<accession>A0A0A9E6E5</accession>
<proteinExistence type="predicted"/>
<keyword evidence="1" id="KW-0812">Transmembrane</keyword>
<protein>
    <submittedName>
        <fullName evidence="2">Uncharacterized protein</fullName>
    </submittedName>
</protein>
<dbReference type="AlphaFoldDB" id="A0A0A9E6E5"/>
<sequence length="59" mass="6866">MEVARESASSRQRLRLSAEYITDILYLWSAIAFLEITGCSSMSLFRTIHWNSTYMEEAE</sequence>
<organism evidence="2">
    <name type="scientific">Arundo donax</name>
    <name type="common">Giant reed</name>
    <name type="synonym">Donax arundinaceus</name>
    <dbReference type="NCBI Taxonomy" id="35708"/>
    <lineage>
        <taxon>Eukaryota</taxon>
        <taxon>Viridiplantae</taxon>
        <taxon>Streptophyta</taxon>
        <taxon>Embryophyta</taxon>
        <taxon>Tracheophyta</taxon>
        <taxon>Spermatophyta</taxon>
        <taxon>Magnoliopsida</taxon>
        <taxon>Liliopsida</taxon>
        <taxon>Poales</taxon>
        <taxon>Poaceae</taxon>
        <taxon>PACMAD clade</taxon>
        <taxon>Arundinoideae</taxon>
        <taxon>Arundineae</taxon>
        <taxon>Arundo</taxon>
    </lineage>
</organism>
<reference evidence="2" key="2">
    <citation type="journal article" date="2015" name="Data Brief">
        <title>Shoot transcriptome of the giant reed, Arundo donax.</title>
        <authorList>
            <person name="Barrero R.A."/>
            <person name="Guerrero F.D."/>
            <person name="Moolhuijzen P."/>
            <person name="Goolsby J.A."/>
            <person name="Tidwell J."/>
            <person name="Bellgard S.E."/>
            <person name="Bellgard M.I."/>
        </authorList>
    </citation>
    <scope>NUCLEOTIDE SEQUENCE</scope>
    <source>
        <tissue evidence="2">Shoot tissue taken approximately 20 cm above the soil surface</tissue>
    </source>
</reference>
<evidence type="ECO:0000256" key="1">
    <source>
        <dbReference type="SAM" id="Phobius"/>
    </source>
</evidence>
<dbReference type="EMBL" id="GBRH01203312">
    <property type="protein sequence ID" value="JAD94583.1"/>
    <property type="molecule type" value="Transcribed_RNA"/>
</dbReference>
<feature type="transmembrane region" description="Helical" evidence="1">
    <location>
        <begin position="24"/>
        <end position="45"/>
    </location>
</feature>
<evidence type="ECO:0000313" key="2">
    <source>
        <dbReference type="EMBL" id="JAD94583.1"/>
    </source>
</evidence>
<keyword evidence="1" id="KW-0472">Membrane</keyword>
<reference evidence="2" key="1">
    <citation type="submission" date="2014-09" db="EMBL/GenBank/DDBJ databases">
        <authorList>
            <person name="Magalhaes I.L.F."/>
            <person name="Oliveira U."/>
            <person name="Santos F.R."/>
            <person name="Vidigal T.H.D.A."/>
            <person name="Brescovit A.D."/>
            <person name="Santos A.J."/>
        </authorList>
    </citation>
    <scope>NUCLEOTIDE SEQUENCE</scope>
    <source>
        <tissue evidence="2">Shoot tissue taken approximately 20 cm above the soil surface</tissue>
    </source>
</reference>
<name>A0A0A9E6E5_ARUDO</name>
<keyword evidence="1" id="KW-1133">Transmembrane helix</keyword>